<evidence type="ECO:0008006" key="4">
    <source>
        <dbReference type="Google" id="ProtNLM"/>
    </source>
</evidence>
<dbReference type="Proteomes" id="UP000434172">
    <property type="component" value="Unassembled WGS sequence"/>
</dbReference>
<protein>
    <recommendedName>
        <fullName evidence="4">Secreted protein</fullName>
    </recommendedName>
</protein>
<evidence type="ECO:0000313" key="2">
    <source>
        <dbReference type="EMBL" id="KAF0327306.1"/>
    </source>
</evidence>
<keyword evidence="3" id="KW-1185">Reference proteome</keyword>
<sequence>MAGKARRRCASFCTLLSPRLGTWFLLRHVVNQATGRRSQGSRNLTVGTPLICFPVRYIASSLGSRQLGAVTSE</sequence>
<name>A0A8H3WK80_9PEZI</name>
<evidence type="ECO:0000313" key="3">
    <source>
        <dbReference type="Proteomes" id="UP000434172"/>
    </source>
</evidence>
<proteinExistence type="predicted"/>
<feature type="signal peptide" evidence="1">
    <location>
        <begin position="1"/>
        <end position="21"/>
    </location>
</feature>
<accession>A0A8H3WK80</accession>
<organism evidence="2 3">
    <name type="scientific">Colletotrichum asianum</name>
    <dbReference type="NCBI Taxonomy" id="702518"/>
    <lineage>
        <taxon>Eukaryota</taxon>
        <taxon>Fungi</taxon>
        <taxon>Dikarya</taxon>
        <taxon>Ascomycota</taxon>
        <taxon>Pezizomycotina</taxon>
        <taxon>Sordariomycetes</taxon>
        <taxon>Hypocreomycetidae</taxon>
        <taxon>Glomerellales</taxon>
        <taxon>Glomerellaceae</taxon>
        <taxon>Colletotrichum</taxon>
        <taxon>Colletotrichum gloeosporioides species complex</taxon>
    </lineage>
</organism>
<comment type="caution">
    <text evidence="2">The sequence shown here is derived from an EMBL/GenBank/DDBJ whole genome shotgun (WGS) entry which is preliminary data.</text>
</comment>
<reference evidence="2 3" key="1">
    <citation type="submission" date="2019-12" db="EMBL/GenBank/DDBJ databases">
        <title>A genome sequence resource for the geographically widespread anthracnose pathogen Colletotrichum asianum.</title>
        <authorList>
            <person name="Meng Y."/>
        </authorList>
    </citation>
    <scope>NUCLEOTIDE SEQUENCE [LARGE SCALE GENOMIC DNA]</scope>
    <source>
        <strain evidence="2 3">ICMP 18580</strain>
    </source>
</reference>
<keyword evidence="1" id="KW-0732">Signal</keyword>
<gene>
    <name evidence="2" type="ORF">GQ607_005495</name>
</gene>
<dbReference type="EMBL" id="WOWK01000024">
    <property type="protein sequence ID" value="KAF0327306.1"/>
    <property type="molecule type" value="Genomic_DNA"/>
</dbReference>
<feature type="chain" id="PRO_5034441037" description="Secreted protein" evidence="1">
    <location>
        <begin position="22"/>
        <end position="73"/>
    </location>
</feature>
<dbReference type="AlphaFoldDB" id="A0A8H3WK80"/>
<evidence type="ECO:0000256" key="1">
    <source>
        <dbReference type="SAM" id="SignalP"/>
    </source>
</evidence>